<evidence type="ECO:0000256" key="1">
    <source>
        <dbReference type="SAM" id="Phobius"/>
    </source>
</evidence>
<dbReference type="AlphaFoldDB" id="A0A1H2UAT9"/>
<reference evidence="2 3" key="1">
    <citation type="submission" date="2016-10" db="EMBL/GenBank/DDBJ databases">
        <authorList>
            <person name="Varghese N."/>
            <person name="Submissions S."/>
        </authorList>
    </citation>
    <scope>NUCLEOTIDE SEQUENCE [LARGE SCALE GENOMIC DNA]</scope>
    <source>
        <strain evidence="2 3">WCC6</strain>
    </source>
</reference>
<evidence type="ECO:0000313" key="3">
    <source>
        <dbReference type="Proteomes" id="UP000182379"/>
    </source>
</evidence>
<dbReference type="InterPro" id="IPR010718">
    <property type="entry name" value="DUF1294"/>
</dbReference>
<feature type="transmembrane region" description="Helical" evidence="1">
    <location>
        <begin position="68"/>
        <end position="90"/>
    </location>
</feature>
<organism evidence="2 3">
    <name type="scientific">Acidaminococcus fermentans</name>
    <dbReference type="NCBI Taxonomy" id="905"/>
    <lineage>
        <taxon>Bacteria</taxon>
        <taxon>Bacillati</taxon>
        <taxon>Bacillota</taxon>
        <taxon>Negativicutes</taxon>
        <taxon>Acidaminococcales</taxon>
        <taxon>Acidaminococcaceae</taxon>
        <taxon>Acidaminococcus</taxon>
    </lineage>
</organism>
<dbReference type="RefSeq" id="WP_074704484.1">
    <property type="nucleotide sequence ID" value="NZ_CAUFNG010000019.1"/>
</dbReference>
<feature type="transmembrane region" description="Helical" evidence="1">
    <location>
        <begin position="40"/>
        <end position="61"/>
    </location>
</feature>
<gene>
    <name evidence="2" type="ORF">SAMN05216495_102152</name>
</gene>
<protein>
    <submittedName>
        <fullName evidence="2">Uncharacterized membrane protein YsdA, DUF1294 family</fullName>
    </submittedName>
</protein>
<evidence type="ECO:0000313" key="2">
    <source>
        <dbReference type="EMBL" id="SDW53077.1"/>
    </source>
</evidence>
<accession>A0A1H2UAT9</accession>
<comment type="caution">
    <text evidence="2">The sequence shown here is derived from an EMBL/GenBank/DDBJ whole genome shotgun (WGS) entry which is preliminary data.</text>
</comment>
<keyword evidence="1" id="KW-0812">Transmembrane</keyword>
<keyword evidence="1" id="KW-1133">Transmembrane helix</keyword>
<sequence length="93" mass="10325">MPIHFTPFTGGLLLINLITFAAYGYDKFCARRGAWRVPEIRLLFLAAVGGSLGALLAMFLFRHKTKHLKFTIGVPVILGLQIFLGVNFFIASQ</sequence>
<dbReference type="Proteomes" id="UP000182379">
    <property type="component" value="Unassembled WGS sequence"/>
</dbReference>
<dbReference type="EMBL" id="FNOP01000002">
    <property type="protein sequence ID" value="SDW53077.1"/>
    <property type="molecule type" value="Genomic_DNA"/>
</dbReference>
<proteinExistence type="predicted"/>
<name>A0A1H2UAT9_ACIFE</name>
<keyword evidence="1" id="KW-0472">Membrane</keyword>
<dbReference type="Pfam" id="PF06961">
    <property type="entry name" value="DUF1294"/>
    <property type="match status" value="1"/>
</dbReference>